<dbReference type="AlphaFoldDB" id="A0A0A1UBS0"/>
<dbReference type="CDD" id="cd12885">
    <property type="entry name" value="SPRY_RanBP_like"/>
    <property type="match status" value="1"/>
</dbReference>
<dbReference type="Gene3D" id="2.60.120.920">
    <property type="match status" value="1"/>
</dbReference>
<name>A0A0A1UBS0_ENTIV</name>
<gene>
    <name evidence="2" type="ORF">EIN_269980</name>
</gene>
<accession>A0A0A1UBS0</accession>
<dbReference type="InterPro" id="IPR044736">
    <property type="entry name" value="Gid1/RanBPM/SPLA_SPRY"/>
</dbReference>
<dbReference type="KEGG" id="eiv:EIN_269980"/>
<organism evidence="2 3">
    <name type="scientific">Entamoeba invadens IP1</name>
    <dbReference type="NCBI Taxonomy" id="370355"/>
    <lineage>
        <taxon>Eukaryota</taxon>
        <taxon>Amoebozoa</taxon>
        <taxon>Evosea</taxon>
        <taxon>Archamoebae</taxon>
        <taxon>Mastigamoebida</taxon>
        <taxon>Entamoebidae</taxon>
        <taxon>Entamoeba</taxon>
    </lineage>
</organism>
<reference evidence="2 3" key="1">
    <citation type="submission" date="2012-10" db="EMBL/GenBank/DDBJ databases">
        <authorList>
            <person name="Zafar N."/>
            <person name="Inman J."/>
            <person name="Hall N."/>
            <person name="Lorenzi H."/>
            <person name="Caler E."/>
        </authorList>
    </citation>
    <scope>NUCLEOTIDE SEQUENCE [LARGE SCALE GENOMIC DNA]</scope>
    <source>
        <strain evidence="2 3">IP1</strain>
    </source>
</reference>
<sequence>MSTSVCTFHAKLEMIYLMRVSLELRSISDSQNFISVSHVCYNAFSALRINPNYYSQKAYLWYVKHFMPDTIDFKELNIIDLTPYSNVSCYQNISFGPLIKNKMMTKTYTDLILPKVTRLSLVKLDKQFITKFARKFTQLELLKGGLDEVVQFFNSFVKNENDKFLKFPKKILVFDTFDEKSIPLIEKLGQLLPTDGRSRLYFIASKSVTSETVLDEMRIGEYFYNIFMSNAVQQYRDKVCLNDGCLECIGNFNFSELTTLIHKTVARKFFIRNPAESIGGTFNEFIKEIAIVYGKGSEDFDVNFENPVFYEGRQNFWFDSDVLEEIKFMSCNNIFFKSKSKFLKTIKLEHCHEMSIFYDFHNGEIFKKCGVIYMEHSLNIKFSDISKLTTSTFEQDKSNETTTYSEERKIQTNKSTILPKLIVISGCVVDVLIFDEINKIIVIDTTCITLKNISLKTTSVVFDKVHQLICKNNTLELLCVDFNKEIENYFESPFLFKKSTKSKFEKDKIWVCHKFFSMNNHLVITKDDCVVKNTMYTTVTNDMLFSYNFYNKNNADLPMCFYNKKNKIDHIHGIRYFEVEVTGQSFIAIGLYSAKLYQSGDANVMIGCDVDTVGFYSDDGNIYCGGNIEIQTSFHYGNCVGKVDVVGCGYIIEEKSAFFIMNGKMAGKIAVEWDSVCAAITCNEINTLKINRGQKMFVTNLSLFKERKKEDCVVI</sequence>
<dbReference type="GeneID" id="14890065"/>
<dbReference type="InterPro" id="IPR013320">
    <property type="entry name" value="ConA-like_dom_sf"/>
</dbReference>
<proteinExistence type="predicted"/>
<dbReference type="Pfam" id="PF00622">
    <property type="entry name" value="SPRY"/>
    <property type="match status" value="1"/>
</dbReference>
<dbReference type="InterPro" id="IPR001870">
    <property type="entry name" value="B30.2/SPRY"/>
</dbReference>
<dbReference type="PROSITE" id="PS50188">
    <property type="entry name" value="B302_SPRY"/>
    <property type="match status" value="1"/>
</dbReference>
<protein>
    <recommendedName>
        <fullName evidence="1">B30.2/SPRY domain-containing protein</fullName>
    </recommendedName>
</protein>
<dbReference type="InterPro" id="IPR003877">
    <property type="entry name" value="SPRY_dom"/>
</dbReference>
<evidence type="ECO:0000259" key="1">
    <source>
        <dbReference type="PROSITE" id="PS50188"/>
    </source>
</evidence>
<dbReference type="RefSeq" id="XP_004257903.1">
    <property type="nucleotide sequence ID" value="XM_004257855.1"/>
</dbReference>
<dbReference type="InterPro" id="IPR043136">
    <property type="entry name" value="B30.2/SPRY_sf"/>
</dbReference>
<dbReference type="VEuPathDB" id="AmoebaDB:EIN_269980"/>
<dbReference type="EMBL" id="KB206479">
    <property type="protein sequence ID" value="ELP91132.1"/>
    <property type="molecule type" value="Genomic_DNA"/>
</dbReference>
<evidence type="ECO:0000313" key="2">
    <source>
        <dbReference type="EMBL" id="ELP91132.1"/>
    </source>
</evidence>
<evidence type="ECO:0000313" key="3">
    <source>
        <dbReference type="Proteomes" id="UP000014680"/>
    </source>
</evidence>
<keyword evidence="3" id="KW-1185">Reference proteome</keyword>
<dbReference type="OrthoDB" id="25503at2759"/>
<feature type="domain" description="B30.2/SPRY" evidence="1">
    <location>
        <begin position="491"/>
        <end position="697"/>
    </location>
</feature>
<dbReference type="SUPFAM" id="SSF49899">
    <property type="entry name" value="Concanavalin A-like lectins/glucanases"/>
    <property type="match status" value="1"/>
</dbReference>
<dbReference type="Proteomes" id="UP000014680">
    <property type="component" value="Unassembled WGS sequence"/>
</dbReference>